<dbReference type="InterPro" id="IPR021109">
    <property type="entry name" value="Peptidase_aspartic_dom_sf"/>
</dbReference>
<feature type="compositionally biased region" description="Basic and acidic residues" evidence="3">
    <location>
        <begin position="416"/>
        <end position="441"/>
    </location>
</feature>
<feature type="domain" description="CCHC-type" evidence="4">
    <location>
        <begin position="449"/>
        <end position="464"/>
    </location>
</feature>
<feature type="compositionally biased region" description="Basic and acidic residues" evidence="3">
    <location>
        <begin position="372"/>
        <end position="406"/>
    </location>
</feature>
<feature type="compositionally biased region" description="Basic residues" evidence="3">
    <location>
        <begin position="154"/>
        <end position="174"/>
    </location>
</feature>
<keyword evidence="2" id="KW-0479">Metal-binding</keyword>
<keyword evidence="6" id="KW-1185">Reference proteome</keyword>
<feature type="compositionally biased region" description="Basic and acidic residues" evidence="3">
    <location>
        <begin position="65"/>
        <end position="75"/>
    </location>
</feature>
<proteinExistence type="predicted"/>
<dbReference type="PROSITE" id="PS50158">
    <property type="entry name" value="ZF_CCHC"/>
    <property type="match status" value="1"/>
</dbReference>
<dbReference type="InterPro" id="IPR036875">
    <property type="entry name" value="Znf_CCHC_sf"/>
</dbReference>
<dbReference type="EMBL" id="JH711797">
    <property type="protein sequence ID" value="EIW52097.1"/>
    <property type="molecule type" value="Genomic_DNA"/>
</dbReference>
<keyword evidence="1" id="KW-0507">mRNA processing</keyword>
<dbReference type="Proteomes" id="UP000054317">
    <property type="component" value="Unassembled WGS sequence"/>
</dbReference>
<gene>
    <name evidence="5" type="ORF">TRAVEDRAFT_24776</name>
</gene>
<reference evidence="6" key="1">
    <citation type="journal article" date="2012" name="Science">
        <title>The Paleozoic origin of enzymatic lignin decomposition reconstructed from 31 fungal genomes.</title>
        <authorList>
            <person name="Floudas D."/>
            <person name="Binder M."/>
            <person name="Riley R."/>
            <person name="Barry K."/>
            <person name="Blanchette R.A."/>
            <person name="Henrissat B."/>
            <person name="Martinez A.T."/>
            <person name="Otillar R."/>
            <person name="Spatafora J.W."/>
            <person name="Yadav J.S."/>
            <person name="Aerts A."/>
            <person name="Benoit I."/>
            <person name="Boyd A."/>
            <person name="Carlson A."/>
            <person name="Copeland A."/>
            <person name="Coutinho P.M."/>
            <person name="de Vries R.P."/>
            <person name="Ferreira P."/>
            <person name="Findley K."/>
            <person name="Foster B."/>
            <person name="Gaskell J."/>
            <person name="Glotzer D."/>
            <person name="Gorecki P."/>
            <person name="Heitman J."/>
            <person name="Hesse C."/>
            <person name="Hori C."/>
            <person name="Igarashi K."/>
            <person name="Jurgens J.A."/>
            <person name="Kallen N."/>
            <person name="Kersten P."/>
            <person name="Kohler A."/>
            <person name="Kuees U."/>
            <person name="Kumar T.K.A."/>
            <person name="Kuo A."/>
            <person name="LaButti K."/>
            <person name="Larrondo L.F."/>
            <person name="Lindquist E."/>
            <person name="Ling A."/>
            <person name="Lombard V."/>
            <person name="Lucas S."/>
            <person name="Lundell T."/>
            <person name="Martin R."/>
            <person name="McLaughlin D.J."/>
            <person name="Morgenstern I."/>
            <person name="Morin E."/>
            <person name="Murat C."/>
            <person name="Nagy L.G."/>
            <person name="Nolan M."/>
            <person name="Ohm R.A."/>
            <person name="Patyshakuliyeva A."/>
            <person name="Rokas A."/>
            <person name="Ruiz-Duenas F.J."/>
            <person name="Sabat G."/>
            <person name="Salamov A."/>
            <person name="Samejima M."/>
            <person name="Schmutz J."/>
            <person name="Slot J.C."/>
            <person name="St John F."/>
            <person name="Stenlid J."/>
            <person name="Sun H."/>
            <person name="Sun S."/>
            <person name="Syed K."/>
            <person name="Tsang A."/>
            <person name="Wiebenga A."/>
            <person name="Young D."/>
            <person name="Pisabarro A."/>
            <person name="Eastwood D.C."/>
            <person name="Martin F."/>
            <person name="Cullen D."/>
            <person name="Grigoriev I.V."/>
            <person name="Hibbett D.S."/>
        </authorList>
    </citation>
    <scope>NUCLEOTIDE SEQUENCE [LARGE SCALE GENOMIC DNA]</scope>
    <source>
        <strain evidence="6">FP-101664</strain>
    </source>
</reference>
<dbReference type="KEGG" id="tvs:TRAVEDRAFT_24776"/>
<feature type="region of interest" description="Disordered" evidence="3">
    <location>
        <begin position="349"/>
        <end position="441"/>
    </location>
</feature>
<dbReference type="SMART" id="SM00343">
    <property type="entry name" value="ZnF_C2HC"/>
    <property type="match status" value="1"/>
</dbReference>
<name>R7S8Y2_TRAVS</name>
<evidence type="ECO:0000313" key="5">
    <source>
        <dbReference type="EMBL" id="EIW52097.1"/>
    </source>
</evidence>
<feature type="compositionally biased region" description="Low complexity" evidence="3">
    <location>
        <begin position="114"/>
        <end position="153"/>
    </location>
</feature>
<keyword evidence="2" id="KW-0863">Zinc-finger</keyword>
<dbReference type="GeneID" id="19412424"/>
<protein>
    <recommendedName>
        <fullName evidence="4">CCHC-type domain-containing protein</fullName>
    </recommendedName>
</protein>
<keyword evidence="2" id="KW-0862">Zinc</keyword>
<feature type="compositionally biased region" description="Polar residues" evidence="3">
    <location>
        <begin position="45"/>
        <end position="63"/>
    </location>
</feature>
<evidence type="ECO:0000256" key="3">
    <source>
        <dbReference type="SAM" id="MobiDB-lite"/>
    </source>
</evidence>
<dbReference type="SUPFAM" id="SSF57756">
    <property type="entry name" value="Retrovirus zinc finger-like domains"/>
    <property type="match status" value="1"/>
</dbReference>
<dbReference type="GO" id="GO:0008270">
    <property type="term" value="F:zinc ion binding"/>
    <property type="evidence" value="ECO:0007669"/>
    <property type="project" value="UniProtKB-KW"/>
</dbReference>
<feature type="compositionally biased region" description="Basic and acidic residues" evidence="3">
    <location>
        <begin position="19"/>
        <end position="42"/>
    </location>
</feature>
<dbReference type="InterPro" id="IPR001878">
    <property type="entry name" value="Znf_CCHC"/>
</dbReference>
<evidence type="ECO:0000256" key="2">
    <source>
        <dbReference type="PROSITE-ProRule" id="PRU00047"/>
    </source>
</evidence>
<dbReference type="CDD" id="cd00303">
    <property type="entry name" value="retropepsin_like"/>
    <property type="match status" value="1"/>
</dbReference>
<evidence type="ECO:0000313" key="6">
    <source>
        <dbReference type="Proteomes" id="UP000054317"/>
    </source>
</evidence>
<sequence>MAVIVEVPTSEPDQAPAGRDGRFTSEQKAKTVPRDRSQRDFLRQFVSQTPEPSGHTTTKSQEASRLPDVKEEPHRRYTPHKMAHSEFQREASQIPEGGWFRKTTDDAGGGGRGPPSTGGSSPTTTNESSSESESEGASTPPSPSSSDSDSSRSGKSKSEKRHRTRQKSDHKRMRKALAGIKIKPPFVWDGTADLDVFDQWTYEVDTWGELNELSDRIVLKLMVQFMSGDPGHFFMCHVSTRQSEWTVKKLYEALFDYCFPTDYKARLRARLERSAQGRSRVRDFVRDIQQLAIQFPDVSDFQLVQIFWRGLNTYIRVYLIEKGLNPEKTKLDKLVKYAIQKEEAYSEARREERAFSGQVPGRSWGRFGTRAEGPEPYKPSAERQEGESYKPSAERQEGESYKDKSKPTKNTTAESKPSRNETAKAPQKDHECSNPLSREERDRLRAEGRCFTCKDVGHQSSNCPTRKTAKAPTGPGIHVGSINFADLDRLAARAQRASDDALFLGAVSFETLDEDKPMASTEGVWARAHEEDCKEYIQALFQSYYDEMTAHSVGLEPLQCFEVDAYGGRSTFLVVDHLAPIGLPDEYIVTREQLDNPSWGVPDIIQEEWDAFIQIPPRPEWGTGFPQCDARMDGDVSPLYWLRAHVKASLRKEFPDVPEQTELVHVGLHPHGYVATSALNDEEYIFTHEDVTQPTFDPTAVSRVVLDGYSPDELWQHWRAKERRKQRRLRLMVCAVGMRKPQQHRKKKPVAVPANAIPAIEWNTMRPKDYTRTTPMPVVVSISINGHPARALLDTGCMADFVSTTLVDQLKIHTDVL</sequence>
<dbReference type="Gene3D" id="2.40.70.10">
    <property type="entry name" value="Acid Proteases"/>
    <property type="match status" value="1"/>
</dbReference>
<dbReference type="OrthoDB" id="3267748at2759"/>
<organism evidence="5 6">
    <name type="scientific">Trametes versicolor (strain FP-101664)</name>
    <name type="common">White-rot fungus</name>
    <name type="synonym">Coriolus versicolor</name>
    <dbReference type="NCBI Taxonomy" id="717944"/>
    <lineage>
        <taxon>Eukaryota</taxon>
        <taxon>Fungi</taxon>
        <taxon>Dikarya</taxon>
        <taxon>Basidiomycota</taxon>
        <taxon>Agaricomycotina</taxon>
        <taxon>Agaricomycetes</taxon>
        <taxon>Polyporales</taxon>
        <taxon>Polyporaceae</taxon>
        <taxon>Trametes</taxon>
    </lineage>
</organism>
<dbReference type="GO" id="GO:0003676">
    <property type="term" value="F:nucleic acid binding"/>
    <property type="evidence" value="ECO:0007669"/>
    <property type="project" value="InterPro"/>
</dbReference>
<feature type="region of interest" description="Disordered" evidence="3">
    <location>
        <begin position="1"/>
        <end position="174"/>
    </location>
</feature>
<dbReference type="GO" id="GO:0006397">
    <property type="term" value="P:mRNA processing"/>
    <property type="evidence" value="ECO:0007669"/>
    <property type="project" value="UniProtKB-KW"/>
</dbReference>
<dbReference type="AlphaFoldDB" id="R7S8Y2"/>
<dbReference type="RefSeq" id="XP_008045005.1">
    <property type="nucleotide sequence ID" value="XM_008046814.1"/>
</dbReference>
<evidence type="ECO:0000259" key="4">
    <source>
        <dbReference type="PROSITE" id="PS50158"/>
    </source>
</evidence>
<evidence type="ECO:0000256" key="1">
    <source>
        <dbReference type="ARBA" id="ARBA00022664"/>
    </source>
</evidence>
<accession>R7S8Y2</accession>